<protein>
    <submittedName>
        <fullName evidence="7">Chromosome transmission fidelity protein 8</fullName>
    </submittedName>
</protein>
<gene>
    <name evidence="7" type="ORF">C8J55DRAFT_415763</name>
</gene>
<comment type="subcellular location">
    <subcellularLocation>
        <location evidence="1">Nucleus</location>
    </subcellularLocation>
</comment>
<reference evidence="7" key="1">
    <citation type="submission" date="2022-08" db="EMBL/GenBank/DDBJ databases">
        <authorList>
            <consortium name="DOE Joint Genome Institute"/>
            <person name="Min B."/>
            <person name="Riley R."/>
            <person name="Sierra-Patev S."/>
            <person name="Naranjo-Ortiz M."/>
            <person name="Looney B."/>
            <person name="Konkel Z."/>
            <person name="Slot J.C."/>
            <person name="Sakamoto Y."/>
            <person name="Steenwyk J.L."/>
            <person name="Rokas A."/>
            <person name="Carro J."/>
            <person name="Camarero S."/>
            <person name="Ferreira P."/>
            <person name="Molpeceres G."/>
            <person name="Ruiz-Duenas F.J."/>
            <person name="Serrano A."/>
            <person name="Henrissat B."/>
            <person name="Drula E."/>
            <person name="Hughes K.W."/>
            <person name="Mata J.L."/>
            <person name="Ishikawa N.K."/>
            <person name="Vargas-Isla R."/>
            <person name="Ushijima S."/>
            <person name="Smith C.A."/>
            <person name="Ahrendt S."/>
            <person name="Andreopoulos W."/>
            <person name="He G."/>
            <person name="Labutti K."/>
            <person name="Lipzen A."/>
            <person name="Ng V."/>
            <person name="Sandor L."/>
            <person name="Barry K."/>
            <person name="Martinez A.T."/>
            <person name="Xiao Y."/>
            <person name="Gibbons J.G."/>
            <person name="Terashima K."/>
            <person name="Hibbett D.S."/>
            <person name="Grigoriev I.V."/>
        </authorList>
    </citation>
    <scope>NUCLEOTIDE SEQUENCE</scope>
    <source>
        <strain evidence="7">Sp2 HRB7682 ss15</strain>
    </source>
</reference>
<evidence type="ECO:0000313" key="7">
    <source>
        <dbReference type="EMBL" id="KAJ4494751.1"/>
    </source>
</evidence>
<dbReference type="PANTHER" id="PTHR28605">
    <property type="entry name" value="CTF8, CHROMOSOME TRANSMISSION FIDELITY FACTOR 8 HOMOLOG (S. CEREVISIAE)"/>
    <property type="match status" value="1"/>
</dbReference>
<dbReference type="GO" id="GO:0031390">
    <property type="term" value="C:Ctf18 RFC-like complex"/>
    <property type="evidence" value="ECO:0007669"/>
    <property type="project" value="InterPro"/>
</dbReference>
<name>A0A9W9B1V3_9AGAR</name>
<evidence type="ECO:0000256" key="2">
    <source>
        <dbReference type="ARBA" id="ARBA00022705"/>
    </source>
</evidence>
<dbReference type="Pfam" id="PF09696">
    <property type="entry name" value="Ctf8"/>
    <property type="match status" value="1"/>
</dbReference>
<dbReference type="Proteomes" id="UP001150238">
    <property type="component" value="Unassembled WGS sequence"/>
</dbReference>
<dbReference type="GO" id="GO:0003677">
    <property type="term" value="F:DNA binding"/>
    <property type="evidence" value="ECO:0007669"/>
    <property type="project" value="UniProtKB-KW"/>
</dbReference>
<reference evidence="7" key="2">
    <citation type="journal article" date="2023" name="Proc. Natl. Acad. Sci. U.S.A.">
        <title>A global phylogenomic analysis of the shiitake genus Lentinula.</title>
        <authorList>
            <person name="Sierra-Patev S."/>
            <person name="Min B."/>
            <person name="Naranjo-Ortiz M."/>
            <person name="Looney B."/>
            <person name="Konkel Z."/>
            <person name="Slot J.C."/>
            <person name="Sakamoto Y."/>
            <person name="Steenwyk J.L."/>
            <person name="Rokas A."/>
            <person name="Carro J."/>
            <person name="Camarero S."/>
            <person name="Ferreira P."/>
            <person name="Molpeceres G."/>
            <person name="Ruiz-Duenas F.J."/>
            <person name="Serrano A."/>
            <person name="Henrissat B."/>
            <person name="Drula E."/>
            <person name="Hughes K.W."/>
            <person name="Mata J.L."/>
            <person name="Ishikawa N.K."/>
            <person name="Vargas-Isla R."/>
            <person name="Ushijima S."/>
            <person name="Smith C.A."/>
            <person name="Donoghue J."/>
            <person name="Ahrendt S."/>
            <person name="Andreopoulos W."/>
            <person name="He G."/>
            <person name="LaButti K."/>
            <person name="Lipzen A."/>
            <person name="Ng V."/>
            <person name="Riley R."/>
            <person name="Sandor L."/>
            <person name="Barry K."/>
            <person name="Martinez A.T."/>
            <person name="Xiao Y."/>
            <person name="Gibbons J.G."/>
            <person name="Terashima K."/>
            <person name="Grigoriev I.V."/>
            <person name="Hibbett D."/>
        </authorList>
    </citation>
    <scope>NUCLEOTIDE SEQUENCE</scope>
    <source>
        <strain evidence="7">Sp2 HRB7682 ss15</strain>
    </source>
</reference>
<evidence type="ECO:0000256" key="5">
    <source>
        <dbReference type="ARBA" id="ARBA00023306"/>
    </source>
</evidence>
<sequence length="162" mass="18015">MLIPVTFDRHPSTSSLQKLPPSLLKISHDEVVLLDLQGALEVDSSHPNERDGKFIGTLTIDDDMKRSTLRIGHHLIEGKLVNLPKPLAVLHRSPAPARISDSRWTGEDNGGGEDVVMEDREERIVDFESTSNSPSVQWNTLAIVKRKILFAKRPTPLAGRLN</sequence>
<keyword evidence="4" id="KW-0539">Nucleus</keyword>
<keyword evidence="3" id="KW-0238">DNA-binding</keyword>
<dbReference type="InterPro" id="IPR018607">
    <property type="entry name" value="Ctf8"/>
</dbReference>
<evidence type="ECO:0000256" key="3">
    <source>
        <dbReference type="ARBA" id="ARBA00023125"/>
    </source>
</evidence>
<dbReference type="AlphaFoldDB" id="A0A9W9B1V3"/>
<keyword evidence="5" id="KW-0131">Cell cycle</keyword>
<evidence type="ECO:0000313" key="8">
    <source>
        <dbReference type="Proteomes" id="UP001150238"/>
    </source>
</evidence>
<dbReference type="PANTHER" id="PTHR28605:SF1">
    <property type="entry name" value="CHROMOSOME TRANSMISSION FIDELITY FACTOR 8"/>
    <property type="match status" value="1"/>
</dbReference>
<evidence type="ECO:0000256" key="4">
    <source>
        <dbReference type="ARBA" id="ARBA00023242"/>
    </source>
</evidence>
<dbReference type="GO" id="GO:0006260">
    <property type="term" value="P:DNA replication"/>
    <property type="evidence" value="ECO:0007669"/>
    <property type="project" value="UniProtKB-KW"/>
</dbReference>
<evidence type="ECO:0000256" key="6">
    <source>
        <dbReference type="ARBA" id="ARBA00038447"/>
    </source>
</evidence>
<accession>A0A9W9B1V3</accession>
<evidence type="ECO:0000256" key="1">
    <source>
        <dbReference type="ARBA" id="ARBA00004123"/>
    </source>
</evidence>
<comment type="similarity">
    <text evidence="6">Belongs to the CTF8 family.</text>
</comment>
<proteinExistence type="inferred from homology"/>
<comment type="caution">
    <text evidence="7">The sequence shown here is derived from an EMBL/GenBank/DDBJ whole genome shotgun (WGS) entry which is preliminary data.</text>
</comment>
<dbReference type="EMBL" id="JANVFS010000002">
    <property type="protein sequence ID" value="KAJ4494751.1"/>
    <property type="molecule type" value="Genomic_DNA"/>
</dbReference>
<organism evidence="7 8">
    <name type="scientific">Lentinula lateritia</name>
    <dbReference type="NCBI Taxonomy" id="40482"/>
    <lineage>
        <taxon>Eukaryota</taxon>
        <taxon>Fungi</taxon>
        <taxon>Dikarya</taxon>
        <taxon>Basidiomycota</taxon>
        <taxon>Agaricomycotina</taxon>
        <taxon>Agaricomycetes</taxon>
        <taxon>Agaricomycetidae</taxon>
        <taxon>Agaricales</taxon>
        <taxon>Marasmiineae</taxon>
        <taxon>Omphalotaceae</taxon>
        <taxon>Lentinula</taxon>
    </lineage>
</organism>
<dbReference type="GO" id="GO:0007064">
    <property type="term" value="P:mitotic sister chromatid cohesion"/>
    <property type="evidence" value="ECO:0007669"/>
    <property type="project" value="InterPro"/>
</dbReference>
<keyword evidence="2" id="KW-0235">DNA replication</keyword>